<feature type="region of interest" description="Disordered" evidence="1">
    <location>
        <begin position="220"/>
        <end position="243"/>
    </location>
</feature>
<evidence type="ECO:0000256" key="1">
    <source>
        <dbReference type="SAM" id="MobiDB-lite"/>
    </source>
</evidence>
<dbReference type="InterPro" id="IPR016162">
    <property type="entry name" value="Ald_DH_N"/>
</dbReference>
<proteinExistence type="predicted"/>
<dbReference type="OrthoDB" id="263439at2759"/>
<dbReference type="VEuPathDB" id="TriTrypDB:Lsey_0287_0060"/>
<dbReference type="Proteomes" id="UP000038009">
    <property type="component" value="Unassembled WGS sequence"/>
</dbReference>
<dbReference type="Gene3D" id="3.40.309.10">
    <property type="entry name" value="Aldehyde Dehydrogenase, Chain A, domain 2"/>
    <property type="match status" value="1"/>
</dbReference>
<dbReference type="SUPFAM" id="SSF53720">
    <property type="entry name" value="ALDH-like"/>
    <property type="match status" value="1"/>
</dbReference>
<gene>
    <name evidence="2" type="ORF">ABL78_6823</name>
</gene>
<dbReference type="Gene3D" id="3.40.605.10">
    <property type="entry name" value="Aldehyde Dehydrogenase, Chain A, domain 1"/>
    <property type="match status" value="2"/>
</dbReference>
<reference evidence="2 3" key="1">
    <citation type="journal article" date="2015" name="PLoS Pathog.">
        <title>Leptomonas seymouri: Adaptations to the Dixenous Life Cycle Analyzed by Genome Sequencing, Transcriptome Profiling and Co-infection with Leishmania donovani.</title>
        <authorList>
            <person name="Kraeva N."/>
            <person name="Butenko A."/>
            <person name="Hlavacova J."/>
            <person name="Kostygov A."/>
            <person name="Myskova J."/>
            <person name="Grybchuk D."/>
            <person name="Lestinova T."/>
            <person name="Votypka J."/>
            <person name="Volf P."/>
            <person name="Opperdoes F."/>
            <person name="Flegontov P."/>
            <person name="Lukes J."/>
            <person name="Yurchenko V."/>
        </authorList>
    </citation>
    <scope>NUCLEOTIDE SEQUENCE [LARGE SCALE GENOMIC DNA]</scope>
    <source>
        <strain evidence="2 3">ATCC 30220</strain>
    </source>
</reference>
<protein>
    <submittedName>
        <fullName evidence="2">Gamma-glutamyl phosphate reductase-like protein</fullName>
    </submittedName>
</protein>
<dbReference type="AlphaFoldDB" id="A0A0N1PBT0"/>
<name>A0A0N1PBT0_LEPSE</name>
<dbReference type="InterPro" id="IPR016161">
    <property type="entry name" value="Ald_DH/histidinol_DH"/>
</dbReference>
<keyword evidence="3" id="KW-1185">Reference proteome</keyword>
<accession>A0A0N1PBT0</accession>
<dbReference type="OMA" id="CGPPKLY"/>
<dbReference type="InterPro" id="IPR016163">
    <property type="entry name" value="Ald_DH_C"/>
</dbReference>
<dbReference type="PANTHER" id="PTHR11063">
    <property type="entry name" value="GLUTAMATE SEMIALDEHYDE DEHYDROGENASE"/>
    <property type="match status" value="1"/>
</dbReference>
<organism evidence="2 3">
    <name type="scientific">Leptomonas seymouri</name>
    <dbReference type="NCBI Taxonomy" id="5684"/>
    <lineage>
        <taxon>Eukaryota</taxon>
        <taxon>Discoba</taxon>
        <taxon>Euglenozoa</taxon>
        <taxon>Kinetoplastea</taxon>
        <taxon>Metakinetoplastina</taxon>
        <taxon>Trypanosomatida</taxon>
        <taxon>Trypanosomatidae</taxon>
        <taxon>Leishmaniinae</taxon>
        <taxon>Leptomonas</taxon>
    </lineage>
</organism>
<dbReference type="PANTHER" id="PTHR11063:SF8">
    <property type="entry name" value="DELTA-1-PYRROLINE-5-CARBOXYLATE SYNTHASE"/>
    <property type="match status" value="1"/>
</dbReference>
<dbReference type="GO" id="GO:0004350">
    <property type="term" value="F:glutamate-5-semialdehyde dehydrogenase activity"/>
    <property type="evidence" value="ECO:0007669"/>
    <property type="project" value="TreeGrafter"/>
</dbReference>
<comment type="caution">
    <text evidence="2">The sequence shown here is derived from an EMBL/GenBank/DDBJ whole genome shotgun (WGS) entry which is preliminary data.</text>
</comment>
<dbReference type="EMBL" id="LJSK01000287">
    <property type="protein sequence ID" value="KPI84125.1"/>
    <property type="molecule type" value="Genomic_DNA"/>
</dbReference>
<evidence type="ECO:0000313" key="2">
    <source>
        <dbReference type="EMBL" id="KPI84125.1"/>
    </source>
</evidence>
<evidence type="ECO:0000313" key="3">
    <source>
        <dbReference type="Proteomes" id="UP000038009"/>
    </source>
</evidence>
<sequence length="676" mass="71000">MRRSVCRHAVQNVLHDVQAAAESRTVVATSSFAQRRTFLMALHEELQRNREVIIRANRRDCEAFGQQQQQRGTPSVTIPPTMPSVAASLPSAGRMMHTPYGGGGSSFGGVMLGSHHAGQDASSAAVTAATTTGGHSSVGYVASTALSCTANAADAAALMHSTAGAEPLGVLRSTGGTCGDSTHKGCRQTSVSAAAGAGSSSSVAEESAHSFHTVDAATSETGVAPFRGPPPVHEGVGGAGLHAEAGGGGGHLLLTPDHHLLISPLRLDKLHNTIDYLLCQPDPIAVPPSCWLRPYAERGSGDVLERQRSGFAQIPPAIHQGGDDGGAPTQGVVDGLTPRERYTYCGRRTRLTDQLEVFELPVPLGMIGVLSRFRPRIGLDAVAMGLFAGNTVLVDGGVSLSYTNIALMTAVRRALTAAGLPPTAVVCVESYDAAHRSTSEWLQLSEYVDLAVVCGPPKLYQFATRHSTVPLIRATGQFSSVYIDQSASFEVALEVVLNSKFQKLGAANAVTTAIVHRDFPRYTELLMAFSAGGAVLLGDVVAQGRVPDSVLELASEEEYRGLTQFGLRDGTRALCIKTVDSLAQALFFIESYGSKQSDCVVATDPDVCATFCRQVDTAVALVNASTRLSSGEPLGCGVDFAISTSKAHCRGPLTLSMMTTRKLVVRSRSINHGALR</sequence>